<accession>A0A5J4W5B6</accession>
<gene>
    <name evidence="1" type="ORF">EZS28_014633</name>
</gene>
<dbReference type="Proteomes" id="UP000324800">
    <property type="component" value="Unassembled WGS sequence"/>
</dbReference>
<proteinExistence type="predicted"/>
<protein>
    <submittedName>
        <fullName evidence="1">Uncharacterized protein</fullName>
    </submittedName>
</protein>
<comment type="caution">
    <text evidence="1">The sequence shown here is derived from an EMBL/GenBank/DDBJ whole genome shotgun (WGS) entry which is preliminary data.</text>
</comment>
<evidence type="ECO:0000313" key="2">
    <source>
        <dbReference type="Proteomes" id="UP000324800"/>
    </source>
</evidence>
<reference evidence="1 2" key="1">
    <citation type="submission" date="2019-03" db="EMBL/GenBank/DDBJ databases">
        <title>Single cell metagenomics reveals metabolic interactions within the superorganism composed of flagellate Streblomastix strix and complex community of Bacteroidetes bacteria on its surface.</title>
        <authorList>
            <person name="Treitli S.C."/>
            <person name="Kolisko M."/>
            <person name="Husnik F."/>
            <person name="Keeling P."/>
            <person name="Hampl V."/>
        </authorList>
    </citation>
    <scope>NUCLEOTIDE SEQUENCE [LARGE SCALE GENOMIC DNA]</scope>
    <source>
        <strain evidence="1">ST1C</strain>
    </source>
</reference>
<sequence>MTRRSQEDRIQAGYDYVRLDSVSAMVRTMEESEKSNQEFVERSISNFYESDLIQEKLCDERSHATLDYDNISGILSSFDSAPLMSYRSREAES</sequence>
<evidence type="ECO:0000313" key="1">
    <source>
        <dbReference type="EMBL" id="KAA6389842.1"/>
    </source>
</evidence>
<name>A0A5J4W5B6_9EUKA</name>
<dbReference type="EMBL" id="SNRW01003436">
    <property type="protein sequence ID" value="KAA6389842.1"/>
    <property type="molecule type" value="Genomic_DNA"/>
</dbReference>
<dbReference type="AlphaFoldDB" id="A0A5J4W5B6"/>
<organism evidence="1 2">
    <name type="scientific">Streblomastix strix</name>
    <dbReference type="NCBI Taxonomy" id="222440"/>
    <lineage>
        <taxon>Eukaryota</taxon>
        <taxon>Metamonada</taxon>
        <taxon>Preaxostyla</taxon>
        <taxon>Oxymonadida</taxon>
        <taxon>Streblomastigidae</taxon>
        <taxon>Streblomastix</taxon>
    </lineage>
</organism>